<keyword evidence="3" id="KW-0949">S-adenosyl-L-methionine</keyword>
<reference evidence="5 6" key="1">
    <citation type="journal article" date="2012" name="Genome Biol.">
        <title>The genome of the polar eukaryotic microalga coccomyxa subellipsoidea reveals traits of cold adaptation.</title>
        <authorList>
            <person name="Blanc G."/>
            <person name="Agarkova I."/>
            <person name="Grimwood J."/>
            <person name="Kuo A."/>
            <person name="Brueggeman A."/>
            <person name="Dunigan D."/>
            <person name="Gurnon J."/>
            <person name="Ladunga I."/>
            <person name="Lindquist E."/>
            <person name="Lucas S."/>
            <person name="Pangilinan J."/>
            <person name="Proschold T."/>
            <person name="Salamov A."/>
            <person name="Schmutz J."/>
            <person name="Weeks D."/>
            <person name="Yamada T."/>
            <person name="Claverie J.M."/>
            <person name="Grigoriev I."/>
            <person name="Van Etten J."/>
            <person name="Lomsadze A."/>
            <person name="Borodovsky M."/>
        </authorList>
    </citation>
    <scope>NUCLEOTIDE SEQUENCE [LARGE SCALE GENOMIC DNA]</scope>
    <source>
        <strain evidence="5 6">C-169</strain>
    </source>
</reference>
<dbReference type="KEGG" id="csl:COCSUDRAFT_20430"/>
<proteinExistence type="inferred from homology"/>
<dbReference type="PANTHER" id="PTHR33603:SF1">
    <property type="entry name" value="RIBOSOMAL RNA LARGE SUBUNIT METHYLTRANSFERASE H"/>
    <property type="match status" value="1"/>
</dbReference>
<evidence type="ECO:0000313" key="6">
    <source>
        <dbReference type="Proteomes" id="UP000007264"/>
    </source>
</evidence>
<dbReference type="eggNOG" id="ENOG502RXV6">
    <property type="taxonomic scope" value="Eukaryota"/>
</dbReference>
<dbReference type="InterPro" id="IPR029026">
    <property type="entry name" value="tRNA_m1G_MTases_N"/>
</dbReference>
<name>I0YJZ5_COCSC</name>
<dbReference type="HAMAP" id="MF_00658">
    <property type="entry name" value="23SrRNA_methyltr_H"/>
    <property type="match status" value="1"/>
</dbReference>
<dbReference type="Proteomes" id="UP000007264">
    <property type="component" value="Unassembled WGS sequence"/>
</dbReference>
<dbReference type="Pfam" id="PF02590">
    <property type="entry name" value="SPOUT_MTase"/>
    <property type="match status" value="1"/>
</dbReference>
<dbReference type="GO" id="GO:0006364">
    <property type="term" value="P:rRNA processing"/>
    <property type="evidence" value="ECO:0007669"/>
    <property type="project" value="InterPro"/>
</dbReference>
<dbReference type="InterPro" id="IPR029028">
    <property type="entry name" value="Alpha/beta_knot_MTases"/>
</dbReference>
<keyword evidence="1" id="KW-0489">Methyltransferase</keyword>
<dbReference type="PANTHER" id="PTHR33603">
    <property type="entry name" value="METHYLTRANSFERASE"/>
    <property type="match status" value="1"/>
</dbReference>
<protein>
    <submittedName>
        <fullName evidence="5">DUF163-domain-containing protein</fullName>
    </submittedName>
</protein>
<gene>
    <name evidence="5" type="ORF">COCSUDRAFT_20430</name>
</gene>
<evidence type="ECO:0000256" key="4">
    <source>
        <dbReference type="ARBA" id="ARBA00038303"/>
    </source>
</evidence>
<comment type="caution">
    <text evidence="5">The sequence shown here is derived from an EMBL/GenBank/DDBJ whole genome shotgun (WGS) entry which is preliminary data.</text>
</comment>
<accession>I0YJZ5</accession>
<keyword evidence="6" id="KW-1185">Reference proteome</keyword>
<dbReference type="PIRSF" id="PIRSF004505">
    <property type="entry name" value="MT_bac"/>
    <property type="match status" value="1"/>
</dbReference>
<dbReference type="OrthoDB" id="429744at2759"/>
<dbReference type="CDD" id="cd18081">
    <property type="entry name" value="RlmH-like"/>
    <property type="match status" value="1"/>
</dbReference>
<dbReference type="GO" id="GO:0008168">
    <property type="term" value="F:methyltransferase activity"/>
    <property type="evidence" value="ECO:0007669"/>
    <property type="project" value="UniProtKB-KW"/>
</dbReference>
<dbReference type="RefSeq" id="XP_005643258.1">
    <property type="nucleotide sequence ID" value="XM_005643201.1"/>
</dbReference>
<dbReference type="SUPFAM" id="SSF75217">
    <property type="entry name" value="alpha/beta knot"/>
    <property type="match status" value="1"/>
</dbReference>
<dbReference type="AlphaFoldDB" id="I0YJZ5"/>
<evidence type="ECO:0000313" key="5">
    <source>
        <dbReference type="EMBL" id="EIE18714.1"/>
    </source>
</evidence>
<dbReference type="GeneID" id="17036643"/>
<feature type="non-terminal residue" evidence="5">
    <location>
        <position position="1"/>
    </location>
</feature>
<dbReference type="InterPro" id="IPR003742">
    <property type="entry name" value="RlmH-like"/>
</dbReference>
<evidence type="ECO:0000256" key="3">
    <source>
        <dbReference type="ARBA" id="ARBA00022691"/>
    </source>
</evidence>
<dbReference type="EMBL" id="AGSI01000022">
    <property type="protein sequence ID" value="EIE18714.1"/>
    <property type="molecule type" value="Genomic_DNA"/>
</dbReference>
<evidence type="ECO:0000256" key="1">
    <source>
        <dbReference type="ARBA" id="ARBA00022603"/>
    </source>
</evidence>
<dbReference type="Gene3D" id="3.40.1280.10">
    <property type="match status" value="1"/>
</dbReference>
<dbReference type="STRING" id="574566.I0YJZ5"/>
<evidence type="ECO:0000256" key="2">
    <source>
        <dbReference type="ARBA" id="ARBA00022679"/>
    </source>
</evidence>
<comment type="similarity">
    <text evidence="4">Belongs to the RNA methyltransferase RlmH family.</text>
</comment>
<organism evidence="5 6">
    <name type="scientific">Coccomyxa subellipsoidea (strain C-169)</name>
    <name type="common">Green microalga</name>
    <dbReference type="NCBI Taxonomy" id="574566"/>
    <lineage>
        <taxon>Eukaryota</taxon>
        <taxon>Viridiplantae</taxon>
        <taxon>Chlorophyta</taxon>
        <taxon>core chlorophytes</taxon>
        <taxon>Trebouxiophyceae</taxon>
        <taxon>Trebouxiophyceae incertae sedis</taxon>
        <taxon>Coccomyxaceae</taxon>
        <taxon>Coccomyxa</taxon>
        <taxon>Coccomyxa subellipsoidea</taxon>
    </lineage>
</organism>
<keyword evidence="2" id="KW-0808">Transferase</keyword>
<sequence length="175" mass="19305">NASHGITKASQRPFQRAVRPVPVKIVTISKNNSAGAELLAGEWMQKLQRYTEASEMVIRPNPKKSSEPTVAMQAEGEKVLKAIRPQDRVIVLDERGKEATSEQFASILAEAGDEGVGAVVFCIGGPYGHSDAVRKRAYSMLSLSKCVLNHQIARLVLLEQLYRGWTIIKGEPYHH</sequence>
<dbReference type="GO" id="GO:0032259">
    <property type="term" value="P:methylation"/>
    <property type="evidence" value="ECO:0007669"/>
    <property type="project" value="UniProtKB-KW"/>
</dbReference>